<evidence type="ECO:0000259" key="2">
    <source>
        <dbReference type="Pfam" id="PF18126"/>
    </source>
</evidence>
<keyword evidence="4" id="KW-1185">Reference proteome</keyword>
<dbReference type="Proteomes" id="UP000245768">
    <property type="component" value="Unassembled WGS sequence"/>
</dbReference>
<dbReference type="OrthoDB" id="18529at2759"/>
<name>A0A316YJE7_9BASI</name>
<dbReference type="InterPro" id="IPR037507">
    <property type="entry name" value="Ribosomal_mL59"/>
</dbReference>
<evidence type="ECO:0000256" key="1">
    <source>
        <dbReference type="SAM" id="MobiDB-lite"/>
    </source>
</evidence>
<accession>A0A316YJE7</accession>
<dbReference type="InParanoid" id="A0A316YJE7"/>
<dbReference type="GeneID" id="37044547"/>
<reference evidence="3 4" key="1">
    <citation type="journal article" date="2018" name="Mol. Biol. Evol.">
        <title>Broad Genomic Sampling Reveals a Smut Pathogenic Ancestry of the Fungal Clade Ustilaginomycotina.</title>
        <authorList>
            <person name="Kijpornyongpan T."/>
            <person name="Mondo S.J."/>
            <person name="Barry K."/>
            <person name="Sandor L."/>
            <person name="Lee J."/>
            <person name="Lipzen A."/>
            <person name="Pangilinan J."/>
            <person name="LaButti K."/>
            <person name="Hainaut M."/>
            <person name="Henrissat B."/>
            <person name="Grigoriev I.V."/>
            <person name="Spatafora J.W."/>
            <person name="Aime M.C."/>
        </authorList>
    </citation>
    <scope>NUCLEOTIDE SEQUENCE [LARGE SCALE GENOMIC DNA]</scope>
    <source>
        <strain evidence="3 4">MCA 4198</strain>
    </source>
</reference>
<organism evidence="3 4">
    <name type="scientific">Acaromyces ingoldii</name>
    <dbReference type="NCBI Taxonomy" id="215250"/>
    <lineage>
        <taxon>Eukaryota</taxon>
        <taxon>Fungi</taxon>
        <taxon>Dikarya</taxon>
        <taxon>Basidiomycota</taxon>
        <taxon>Ustilaginomycotina</taxon>
        <taxon>Exobasidiomycetes</taxon>
        <taxon>Exobasidiales</taxon>
        <taxon>Cryptobasidiaceae</taxon>
        <taxon>Acaromyces</taxon>
    </lineage>
</organism>
<gene>
    <name evidence="3" type="ORF">FA10DRAFT_269130</name>
</gene>
<proteinExistence type="predicted"/>
<dbReference type="AlphaFoldDB" id="A0A316YJE7"/>
<evidence type="ECO:0000313" key="4">
    <source>
        <dbReference type="Proteomes" id="UP000245768"/>
    </source>
</evidence>
<evidence type="ECO:0000313" key="3">
    <source>
        <dbReference type="EMBL" id="PWN87845.1"/>
    </source>
</evidence>
<dbReference type="RefSeq" id="XP_025375043.1">
    <property type="nucleotide sequence ID" value="XM_025522631.1"/>
</dbReference>
<dbReference type="PANTHER" id="PTHR28041:SF1">
    <property type="entry name" value="LARGE RIBOSOMAL SUBUNIT PROTEIN ML59"/>
    <property type="match status" value="1"/>
</dbReference>
<feature type="domain" description="Large ribosomal subunit protein mL59" evidence="2">
    <location>
        <begin position="25"/>
        <end position="172"/>
    </location>
</feature>
<sequence>MSSLAHQTNRQLRRSRAHLVDRFLSRQEAPHRPSFLPEKSPVSGCWRPGSLSLRRQAQLANTAYEQGRLQELPSGSRKVEKLKQRMVESETILDSAPTPFSLAAQDGILLTKKHMDHRALVHAKQLMENKGPYAGRKGPAFKGTKQQRQVKRRKDEVKRRLDGMEKLVENWRSAKKDARDKARSTLPF</sequence>
<dbReference type="GO" id="GO:0005762">
    <property type="term" value="C:mitochondrial large ribosomal subunit"/>
    <property type="evidence" value="ECO:0007669"/>
    <property type="project" value="InterPro"/>
</dbReference>
<dbReference type="PANTHER" id="PTHR28041">
    <property type="entry name" value="54S RIBOSOMAL PROTEIN L25, MITOCHONDRIAL"/>
    <property type="match status" value="1"/>
</dbReference>
<dbReference type="GO" id="GO:0003735">
    <property type="term" value="F:structural constituent of ribosome"/>
    <property type="evidence" value="ECO:0007669"/>
    <property type="project" value="InterPro"/>
</dbReference>
<dbReference type="EMBL" id="KZ819639">
    <property type="protein sequence ID" value="PWN87845.1"/>
    <property type="molecule type" value="Genomic_DNA"/>
</dbReference>
<feature type="region of interest" description="Disordered" evidence="1">
    <location>
        <begin position="130"/>
        <end position="157"/>
    </location>
</feature>
<dbReference type="STRING" id="215250.A0A316YJE7"/>
<dbReference type="InterPro" id="IPR040922">
    <property type="entry name" value="Ribosomal_mL59_dom"/>
</dbReference>
<protein>
    <recommendedName>
        <fullName evidence="2">Large ribosomal subunit protein mL59 domain-containing protein</fullName>
    </recommendedName>
</protein>
<dbReference type="Pfam" id="PF18126">
    <property type="entry name" value="Mitoc_mL59"/>
    <property type="match status" value="1"/>
</dbReference>